<reference evidence="1 2" key="1">
    <citation type="journal article" date="2014" name="Genome Biol. Evol.">
        <title>The genome of the myxosporean Thelohanellus kitauei shows adaptations to nutrient acquisition within its fish host.</title>
        <authorList>
            <person name="Yang Y."/>
            <person name="Xiong J."/>
            <person name="Zhou Z."/>
            <person name="Huo F."/>
            <person name="Miao W."/>
            <person name="Ran C."/>
            <person name="Liu Y."/>
            <person name="Zhang J."/>
            <person name="Feng J."/>
            <person name="Wang M."/>
            <person name="Wang M."/>
            <person name="Wang L."/>
            <person name="Yao B."/>
        </authorList>
    </citation>
    <scope>NUCLEOTIDE SEQUENCE [LARGE SCALE GENOMIC DNA]</scope>
    <source>
        <strain evidence="1">Wuqing</strain>
    </source>
</reference>
<comment type="caution">
    <text evidence="1">The sequence shown here is derived from an EMBL/GenBank/DDBJ whole genome shotgun (WGS) entry which is preliminary data.</text>
</comment>
<proteinExistence type="predicted"/>
<protein>
    <submittedName>
        <fullName evidence="1">Uncharacterized protein</fullName>
    </submittedName>
</protein>
<gene>
    <name evidence="1" type="ORF">RF11_08439</name>
</gene>
<dbReference type="EMBL" id="JWZT01004055">
    <property type="protein sequence ID" value="KII64952.1"/>
    <property type="molecule type" value="Genomic_DNA"/>
</dbReference>
<organism evidence="1 2">
    <name type="scientific">Thelohanellus kitauei</name>
    <name type="common">Myxosporean</name>
    <dbReference type="NCBI Taxonomy" id="669202"/>
    <lineage>
        <taxon>Eukaryota</taxon>
        <taxon>Metazoa</taxon>
        <taxon>Cnidaria</taxon>
        <taxon>Myxozoa</taxon>
        <taxon>Myxosporea</taxon>
        <taxon>Bivalvulida</taxon>
        <taxon>Platysporina</taxon>
        <taxon>Myxobolidae</taxon>
        <taxon>Thelohanellus</taxon>
    </lineage>
</organism>
<evidence type="ECO:0000313" key="1">
    <source>
        <dbReference type="EMBL" id="KII64952.1"/>
    </source>
</evidence>
<accession>A0A0C2MTB2</accession>
<name>A0A0C2MTB2_THEKT</name>
<dbReference type="AlphaFoldDB" id="A0A0C2MTB2"/>
<keyword evidence="2" id="KW-1185">Reference proteome</keyword>
<evidence type="ECO:0000313" key="2">
    <source>
        <dbReference type="Proteomes" id="UP000031668"/>
    </source>
</evidence>
<dbReference type="Proteomes" id="UP000031668">
    <property type="component" value="Unassembled WGS sequence"/>
</dbReference>
<sequence>MASCESKSPSVSTSSKARGGPYGLLDVNFKILVDARGNGKAKAIECGAGIMNVFMMKKYGFHDDQPCRPKSLVANEGEALCYLPFTEADGVNLPVSYENVMSLKTAPTLSDSRGEADGRKTLSYPQIKMNMDSKDKKTANEAKIYPIQHGLRLELQGGKR</sequence>